<evidence type="ECO:0000313" key="3">
    <source>
        <dbReference type="Proteomes" id="UP001345963"/>
    </source>
</evidence>
<gene>
    <name evidence="2" type="ORF">ATANTOWER_030447</name>
</gene>
<keyword evidence="3" id="KW-1185">Reference proteome</keyword>
<feature type="compositionally biased region" description="Basic and acidic residues" evidence="1">
    <location>
        <begin position="35"/>
        <end position="44"/>
    </location>
</feature>
<name>A0ABU7A3F6_9TELE</name>
<sequence length="133" mass="14875">MQLNLRRESSLEFLTIQTIDGRVVTRISVGTQTDWGHKDEHSQESKSPNASRQKSLTTEIMTGDPHCDDSSEQQTDNESNLKNVTHGLKISPDNEMLDLHSKETPHAPTACQEGTEETLTNLDKLQTDQDVTT</sequence>
<evidence type="ECO:0000256" key="1">
    <source>
        <dbReference type="SAM" id="MobiDB-lite"/>
    </source>
</evidence>
<comment type="caution">
    <text evidence="2">The sequence shown here is derived from an EMBL/GenBank/DDBJ whole genome shotgun (WGS) entry which is preliminary data.</text>
</comment>
<dbReference type="EMBL" id="JAHUTI010000818">
    <property type="protein sequence ID" value="MED6232458.1"/>
    <property type="molecule type" value="Genomic_DNA"/>
</dbReference>
<accession>A0ABU7A3F6</accession>
<feature type="region of interest" description="Disordered" evidence="1">
    <location>
        <begin position="31"/>
        <end position="133"/>
    </location>
</feature>
<protein>
    <submittedName>
        <fullName evidence="2">Uncharacterized protein</fullName>
    </submittedName>
</protein>
<proteinExistence type="predicted"/>
<dbReference type="Proteomes" id="UP001345963">
    <property type="component" value="Unassembled WGS sequence"/>
</dbReference>
<feature type="compositionally biased region" description="Polar residues" evidence="1">
    <location>
        <begin position="72"/>
        <end position="83"/>
    </location>
</feature>
<organism evidence="2 3">
    <name type="scientific">Ataeniobius toweri</name>
    <dbReference type="NCBI Taxonomy" id="208326"/>
    <lineage>
        <taxon>Eukaryota</taxon>
        <taxon>Metazoa</taxon>
        <taxon>Chordata</taxon>
        <taxon>Craniata</taxon>
        <taxon>Vertebrata</taxon>
        <taxon>Euteleostomi</taxon>
        <taxon>Actinopterygii</taxon>
        <taxon>Neopterygii</taxon>
        <taxon>Teleostei</taxon>
        <taxon>Neoteleostei</taxon>
        <taxon>Acanthomorphata</taxon>
        <taxon>Ovalentaria</taxon>
        <taxon>Atherinomorphae</taxon>
        <taxon>Cyprinodontiformes</taxon>
        <taxon>Goodeidae</taxon>
        <taxon>Ataeniobius</taxon>
    </lineage>
</organism>
<feature type="compositionally biased region" description="Polar residues" evidence="1">
    <location>
        <begin position="117"/>
        <end position="133"/>
    </location>
</feature>
<evidence type="ECO:0000313" key="2">
    <source>
        <dbReference type="EMBL" id="MED6232458.1"/>
    </source>
</evidence>
<reference evidence="2 3" key="1">
    <citation type="submission" date="2021-07" db="EMBL/GenBank/DDBJ databases">
        <authorList>
            <person name="Palmer J.M."/>
        </authorList>
    </citation>
    <scope>NUCLEOTIDE SEQUENCE [LARGE SCALE GENOMIC DNA]</scope>
    <source>
        <strain evidence="2 3">AT_MEX2019</strain>
        <tissue evidence="2">Muscle</tissue>
    </source>
</reference>
<feature type="compositionally biased region" description="Polar residues" evidence="1">
    <location>
        <begin position="45"/>
        <end position="60"/>
    </location>
</feature>